<dbReference type="Proteomes" id="UP000694545">
    <property type="component" value="Unplaced"/>
</dbReference>
<dbReference type="Pfam" id="PF11779">
    <property type="entry name" value="SPT_ssu-like"/>
    <property type="match status" value="1"/>
</dbReference>
<protein>
    <recommendedName>
        <fullName evidence="11">Serine palmitoyltransferase small subunit B</fullName>
    </recommendedName>
    <alternativeName>
        <fullName evidence="13">Protein ADMP</fullName>
    </alternativeName>
    <alternativeName>
        <fullName evidence="12">Small subunit of serine palmitoyltransferase B</fullName>
    </alternativeName>
</protein>
<dbReference type="UniPathway" id="UPA00222"/>
<comment type="similarity">
    <text evidence="10">Belongs to the SPTSS family. SPTSSB subfamily.</text>
</comment>
<dbReference type="GO" id="GO:0004758">
    <property type="term" value="F:serine C-palmitoyltransferase activity"/>
    <property type="evidence" value="ECO:0007669"/>
    <property type="project" value="TreeGrafter"/>
</dbReference>
<keyword evidence="4 16" id="KW-0812">Transmembrane</keyword>
<evidence type="ECO:0000256" key="11">
    <source>
        <dbReference type="ARBA" id="ARBA00041140"/>
    </source>
</evidence>
<evidence type="ECO:0000256" key="6">
    <source>
        <dbReference type="ARBA" id="ARBA00022919"/>
    </source>
</evidence>
<keyword evidence="5" id="KW-0256">Endoplasmic reticulum</keyword>
<accession>A0A8D2IX24</accession>
<keyword evidence="18" id="KW-1185">Reference proteome</keyword>
<dbReference type="GO" id="GO:0007029">
    <property type="term" value="P:endoplasmic reticulum organization"/>
    <property type="evidence" value="ECO:0007669"/>
    <property type="project" value="TreeGrafter"/>
</dbReference>
<evidence type="ECO:0000256" key="10">
    <source>
        <dbReference type="ARBA" id="ARBA00038059"/>
    </source>
</evidence>
<dbReference type="OMA" id="FTAYVFI"/>
<evidence type="ECO:0000256" key="15">
    <source>
        <dbReference type="ARBA" id="ARBA00046416"/>
    </source>
</evidence>
<comment type="pathway">
    <text evidence="2">Lipid metabolism; sphingolipid metabolism.</text>
</comment>
<keyword evidence="6" id="KW-0746">Sphingolipid metabolism</keyword>
<comment type="pathway">
    <text evidence="3">Sphingolipid metabolism.</text>
</comment>
<dbReference type="Ensembl" id="ENSVKKT00000000676.1">
    <property type="protein sequence ID" value="ENSVKKP00000000651.1"/>
    <property type="gene ID" value="ENSVKKG00000000574.1"/>
</dbReference>
<keyword evidence="7 16" id="KW-1133">Transmembrane helix</keyword>
<evidence type="ECO:0000256" key="4">
    <source>
        <dbReference type="ARBA" id="ARBA00022692"/>
    </source>
</evidence>
<keyword evidence="8" id="KW-0443">Lipid metabolism</keyword>
<evidence type="ECO:0000256" key="16">
    <source>
        <dbReference type="SAM" id="Phobius"/>
    </source>
</evidence>
<evidence type="ECO:0000256" key="3">
    <source>
        <dbReference type="ARBA" id="ARBA00004991"/>
    </source>
</evidence>
<proteinExistence type="inferred from homology"/>
<dbReference type="GO" id="GO:0005789">
    <property type="term" value="C:endoplasmic reticulum membrane"/>
    <property type="evidence" value="ECO:0007669"/>
    <property type="project" value="UniProtKB-SubCell"/>
</dbReference>
<evidence type="ECO:0000256" key="7">
    <source>
        <dbReference type="ARBA" id="ARBA00022989"/>
    </source>
</evidence>
<evidence type="ECO:0000256" key="5">
    <source>
        <dbReference type="ARBA" id="ARBA00022824"/>
    </source>
</evidence>
<evidence type="ECO:0000313" key="17">
    <source>
        <dbReference type="Ensembl" id="ENSVKKP00000000651.1"/>
    </source>
</evidence>
<keyword evidence="9 16" id="KW-0472">Membrane</keyword>
<dbReference type="PANTHER" id="PTHR28612:SF1">
    <property type="entry name" value="SERINE PALMITOYLTRANSFERASE SMALL SUBUNIT B"/>
    <property type="match status" value="1"/>
</dbReference>
<dbReference type="AlphaFoldDB" id="A0A8D2IX24"/>
<evidence type="ECO:0000256" key="1">
    <source>
        <dbReference type="ARBA" id="ARBA00004477"/>
    </source>
</evidence>
<evidence type="ECO:0000256" key="13">
    <source>
        <dbReference type="ARBA" id="ARBA00042334"/>
    </source>
</evidence>
<evidence type="ECO:0000256" key="14">
    <source>
        <dbReference type="ARBA" id="ARBA00045772"/>
    </source>
</evidence>
<organism evidence="17 18">
    <name type="scientific">Varanus komodoensis</name>
    <name type="common">Komodo dragon</name>
    <dbReference type="NCBI Taxonomy" id="61221"/>
    <lineage>
        <taxon>Eukaryota</taxon>
        <taxon>Metazoa</taxon>
        <taxon>Chordata</taxon>
        <taxon>Craniata</taxon>
        <taxon>Vertebrata</taxon>
        <taxon>Euteleostomi</taxon>
        <taxon>Lepidosauria</taxon>
        <taxon>Squamata</taxon>
        <taxon>Bifurcata</taxon>
        <taxon>Unidentata</taxon>
        <taxon>Episquamata</taxon>
        <taxon>Toxicofera</taxon>
        <taxon>Anguimorpha</taxon>
        <taxon>Paleoanguimorpha</taxon>
        <taxon>Varanoidea</taxon>
        <taxon>Varanidae</taxon>
        <taxon>Varanus</taxon>
    </lineage>
</organism>
<reference evidence="17" key="2">
    <citation type="submission" date="2025-09" db="UniProtKB">
        <authorList>
            <consortium name="Ensembl"/>
        </authorList>
    </citation>
    <scope>IDENTIFICATION</scope>
</reference>
<comment type="function">
    <text evidence="14">Component of the serine palmitoyltransferase multisubunit enzyme (SPT) that catalyzes the initial and rate-limiting step in sphingolipid biosynthesis by condensing L-serine and activated acyl-CoA (most commonly palmitoyl-CoA) to form long-chain bases. The SPT complex is composed of SPTLC1, SPTLC2 or SPTLC3 and SPTSSA or SPTSSB. Within this complex, the heterodimer consisting of SPTLC1 and SPTLC2/SPTLC3 forms the catalytic core. Within the SPT complex, SPTSSB stimulates the catalytic activity and plays a role in substrate specificity. SPT complexes with this subunit showing a preference for longer acyl-CoAs. The SPTLC1-SPTLC2-SPTSSB complex shows a strong preference for C18-CoA substrate, while the SPTLC1-SPTLC3-SPTSSB isozyme displays an ability to use a broader range of acyl-CoAs, without apparent preference.</text>
</comment>
<reference evidence="17" key="1">
    <citation type="submission" date="2025-08" db="UniProtKB">
        <authorList>
            <consortium name="Ensembl"/>
        </authorList>
    </citation>
    <scope>IDENTIFICATION</scope>
</reference>
<evidence type="ECO:0000313" key="18">
    <source>
        <dbReference type="Proteomes" id="UP000694545"/>
    </source>
</evidence>
<evidence type="ECO:0000256" key="2">
    <source>
        <dbReference type="ARBA" id="ARBA00004760"/>
    </source>
</evidence>
<evidence type="ECO:0000256" key="8">
    <source>
        <dbReference type="ARBA" id="ARBA00023098"/>
    </source>
</evidence>
<comment type="subcellular location">
    <subcellularLocation>
        <location evidence="1">Endoplasmic reticulum membrane</location>
        <topology evidence="1">Multi-pass membrane protein</topology>
    </subcellularLocation>
</comment>
<feature type="transmembrane region" description="Helical" evidence="16">
    <location>
        <begin position="35"/>
        <end position="56"/>
    </location>
</feature>
<evidence type="ECO:0000256" key="12">
    <source>
        <dbReference type="ARBA" id="ARBA00041982"/>
    </source>
</evidence>
<dbReference type="InterPro" id="IPR024512">
    <property type="entry name" value="Ser_palmitoyltrfase_ssu-like"/>
</dbReference>
<name>A0A8D2IX24_VARKO</name>
<dbReference type="GO" id="GO:0017059">
    <property type="term" value="C:serine palmitoyltransferase complex"/>
    <property type="evidence" value="ECO:0007669"/>
    <property type="project" value="TreeGrafter"/>
</dbReference>
<feature type="transmembrane region" description="Helical" evidence="16">
    <location>
        <begin position="12"/>
        <end position="29"/>
    </location>
</feature>
<comment type="subunit">
    <text evidence="15">Component of the serine palmitoyltransferase (SPT) complex, which is composed of SPTLC1, SPTLC2 or SPTLC3 and SPTSSA or SPTSSB. The heterodimer consisting of SPTLC1 and SPTLC2/SPTLC3 forms the catalytic core of the enzyme, while SPTSSA or SPTSSB subunits determine substrate specificity. SPT also interacts with ORMDL proteins, especially ORMDL3, which negatively regulate SPT activity in the presence of ceramides.</text>
</comment>
<evidence type="ECO:0000256" key="9">
    <source>
        <dbReference type="ARBA" id="ARBA00023136"/>
    </source>
</evidence>
<dbReference type="GO" id="GO:0046513">
    <property type="term" value="P:ceramide biosynthetic process"/>
    <property type="evidence" value="ECO:0007669"/>
    <property type="project" value="TreeGrafter"/>
</dbReference>
<dbReference type="PANTHER" id="PTHR28612">
    <property type="entry name" value="SERINE PALMITOYLTRANSFERASE SMALL SUBUNIT B"/>
    <property type="match status" value="1"/>
</dbReference>
<sequence length="81" mass="9651">MAVLTGKRMKDSFYWFYFQFIMITCLIDLEPWEQVILSSILAVIFIMLVFTAYVFIPSHLHLHTHGSFFVSPLHYHMTCQF</sequence>